<dbReference type="InParanoid" id="F0ZBC4"/>
<dbReference type="PANTHER" id="PTHR32134:SF169">
    <property type="entry name" value="FNIP REPEAT-CONTAINING PROTEIN-RELATED"/>
    <property type="match status" value="1"/>
</dbReference>
<accession>F0ZBC4</accession>
<sequence>MNSNNNNNNNDNKNNDIVVYYYDKLFKNKLLKKNIDRYIKLNNDWRTKRLSKNETFNRLKYDSTYKYIVVEDFFKYEEFSKFIKLLESTITSNINNKLIDSGSNNIKSLSFSRCKISVKLSKFIVAPTITELVLGEGVILELEDSAPLFKKIFGRDKSLIKQTPFTNLITLDLGIYNEHVLRGGFLESATHLKKLVFRNMFTGSITKGMIPDQVESLEFKTGYNFTEIYFPPQLKELSFIGKPNYTVGFYTKILNFVPNSLTSLYLEHCGSTDFVEIRSLVNSLKKLTIILNRMIPPTFNILMRSLYHNNNYYFQDKRISVNTNTSPTLQEYPIPPPQQQPTNSYKSKIPPPSLTHLNLTFGGNLHYGNPDELPSSLLELTLPYNLITWVSDVKKGYPGSITAFSGTLSHLSTKFENPDNIISLSLIVTLEYTIDDPSTTAISAHNIPSQMKHFIHYSSAHKENNDKLINKFKNLKSLKLIFEYPDLITKIPPHIESLELKFKKPIKHQFSFDLNLIELTSLTSLKLDELYSFLLFEKLNQSSNSTLITESPFSSNVRLLDLTFGAKFASANIALDRSFFNSVNILIIRGECKPNIKSIPNSLELIFIQDSSPILDDEKFYSKYHPIIRTFNTIDEKIIFNKLKNQLNHLYY</sequence>
<dbReference type="SUPFAM" id="SSF52058">
    <property type="entry name" value="L domain-like"/>
    <property type="match status" value="1"/>
</dbReference>
<organism evidence="1 2">
    <name type="scientific">Dictyostelium purpureum</name>
    <name type="common">Slime mold</name>
    <dbReference type="NCBI Taxonomy" id="5786"/>
    <lineage>
        <taxon>Eukaryota</taxon>
        <taxon>Amoebozoa</taxon>
        <taxon>Evosea</taxon>
        <taxon>Eumycetozoa</taxon>
        <taxon>Dictyostelia</taxon>
        <taxon>Dictyosteliales</taxon>
        <taxon>Dictyosteliaceae</taxon>
        <taxon>Dictyostelium</taxon>
    </lineage>
</organism>
<name>F0ZBC4_DICPU</name>
<keyword evidence="2" id="KW-1185">Reference proteome</keyword>
<dbReference type="PANTHER" id="PTHR32134">
    <property type="entry name" value="FNIP REPEAT-CONTAINING PROTEIN"/>
    <property type="match status" value="1"/>
</dbReference>
<dbReference type="InterPro" id="IPR051251">
    <property type="entry name" value="STK_FNIP-Repeat"/>
</dbReference>
<dbReference type="AlphaFoldDB" id="F0ZBC4"/>
<dbReference type="KEGG" id="dpp:DICPUDRAFT_75674"/>
<dbReference type="EMBL" id="GL870970">
    <property type="protein sequence ID" value="EGC38749.1"/>
    <property type="molecule type" value="Genomic_DNA"/>
</dbReference>
<gene>
    <name evidence="1" type="ORF">DICPUDRAFT_75674</name>
</gene>
<proteinExistence type="predicted"/>
<dbReference type="FunCoup" id="F0ZBC4">
    <property type="interactions" value="926"/>
</dbReference>
<dbReference type="RefSeq" id="XP_003284740.1">
    <property type="nucleotide sequence ID" value="XM_003284692.1"/>
</dbReference>
<evidence type="ECO:0000313" key="2">
    <source>
        <dbReference type="Proteomes" id="UP000001064"/>
    </source>
</evidence>
<evidence type="ECO:0008006" key="3">
    <source>
        <dbReference type="Google" id="ProtNLM"/>
    </source>
</evidence>
<evidence type="ECO:0000313" key="1">
    <source>
        <dbReference type="EMBL" id="EGC38749.1"/>
    </source>
</evidence>
<reference evidence="2" key="1">
    <citation type="journal article" date="2011" name="Genome Biol.">
        <title>Comparative genomics of the social amoebae Dictyostelium discoideum and Dictyostelium purpureum.</title>
        <authorList>
            <consortium name="US DOE Joint Genome Institute (JGI-PGF)"/>
            <person name="Sucgang R."/>
            <person name="Kuo A."/>
            <person name="Tian X."/>
            <person name="Salerno W."/>
            <person name="Parikh A."/>
            <person name="Feasley C.L."/>
            <person name="Dalin E."/>
            <person name="Tu H."/>
            <person name="Huang E."/>
            <person name="Barry K."/>
            <person name="Lindquist E."/>
            <person name="Shapiro H."/>
            <person name="Bruce D."/>
            <person name="Schmutz J."/>
            <person name="Salamov A."/>
            <person name="Fey P."/>
            <person name="Gaudet P."/>
            <person name="Anjard C."/>
            <person name="Babu M.M."/>
            <person name="Basu S."/>
            <person name="Bushmanova Y."/>
            <person name="van der Wel H."/>
            <person name="Katoh-Kurasawa M."/>
            <person name="Dinh C."/>
            <person name="Coutinho P.M."/>
            <person name="Saito T."/>
            <person name="Elias M."/>
            <person name="Schaap P."/>
            <person name="Kay R.R."/>
            <person name="Henrissat B."/>
            <person name="Eichinger L."/>
            <person name="Rivero F."/>
            <person name="Putnam N.H."/>
            <person name="West C.M."/>
            <person name="Loomis W.F."/>
            <person name="Chisholm R.L."/>
            <person name="Shaulsky G."/>
            <person name="Strassmann J.E."/>
            <person name="Queller D.C."/>
            <person name="Kuspa A."/>
            <person name="Grigoriev I.V."/>
        </authorList>
    </citation>
    <scope>NUCLEOTIDE SEQUENCE [LARGE SCALE GENOMIC DNA]</scope>
    <source>
        <strain evidence="2">QSDP1</strain>
    </source>
</reference>
<dbReference type="GeneID" id="10506667"/>
<dbReference type="Proteomes" id="UP000001064">
    <property type="component" value="Unassembled WGS sequence"/>
</dbReference>
<protein>
    <recommendedName>
        <fullName evidence="3">FNIP repeat-containing protein</fullName>
    </recommendedName>
</protein>
<dbReference type="VEuPathDB" id="AmoebaDB:DICPUDRAFT_75674"/>